<protein>
    <submittedName>
        <fullName evidence="2">Sugar ABC transporter substrate-binding protein</fullName>
    </submittedName>
</protein>
<dbReference type="Proteomes" id="UP000582487">
    <property type="component" value="Unassembled WGS sequence"/>
</dbReference>
<dbReference type="CDD" id="cd13585">
    <property type="entry name" value="PBP2_TMBP_like"/>
    <property type="match status" value="1"/>
</dbReference>
<evidence type="ECO:0000313" key="5">
    <source>
        <dbReference type="Proteomes" id="UP000575397"/>
    </source>
</evidence>
<reference evidence="5 6" key="1">
    <citation type="submission" date="2020-04" db="EMBL/GenBank/DDBJ databases">
        <title>Antimicrobial susceptibility and clonality of vaginal-derived multi-drug resistant Mobiluncus isolates in China.</title>
        <authorList>
            <person name="Zhang X."/>
        </authorList>
    </citation>
    <scope>NUCLEOTIDE SEQUENCE [LARGE SCALE GENOMIC DNA]</scope>
    <source>
        <strain evidence="4 5">12</strain>
        <strain evidence="2 6">13</strain>
        <strain evidence="3 7">7</strain>
    </source>
</reference>
<dbReference type="EMBL" id="JABCUR010000010">
    <property type="protein sequence ID" value="NMW65812.1"/>
    <property type="molecule type" value="Genomic_DNA"/>
</dbReference>
<sequence length="444" mass="49170">MFKSKKIFAGLAALALTLTGCTSATEQKPAADGELSGEITFWSSYTQGPRAEYMQEMADRFTKKHPKVKIKIELFSWGEFYTKWTTGLSTGNVPDISSALPNHVTEMIDADAITPLDDVINDIGKDRFYEAALAEGAKDGKHYSVPLYTHAQLMWYRKDLLEKAGLKIPQTWEELSQAARKLTDGNVYGLSVPMGTNDMMATRFLNFYVKSAGKRLIGKDGKADLTNQTVYDAIKYWADMYKNTSPDGSVNYNVLDQATLYYQGKTAFDFNSAFHISGVEAATPDLMDKIGAVPLPRMKASDPVYGGETTNQPMVVWKNSKHPEVAKAFLKTLYQDDDYIRFLHSVPVGMMPALKDIAKNKKFLANPYIEKYRSIVDALNEVIPMGTSIGMEDGPTLQSGLITSQGVIEQMMQNVVLKGQDAETAAKDAEKKLNDMFKAAGAIK</sequence>
<keyword evidence="1" id="KW-0732">Signal</keyword>
<organism evidence="2 6">
    <name type="scientific">Mobiluncus mulieris</name>
    <dbReference type="NCBI Taxonomy" id="2052"/>
    <lineage>
        <taxon>Bacteria</taxon>
        <taxon>Bacillati</taxon>
        <taxon>Actinomycetota</taxon>
        <taxon>Actinomycetes</taxon>
        <taxon>Actinomycetales</taxon>
        <taxon>Actinomycetaceae</taxon>
        <taxon>Mobiluncus</taxon>
    </lineage>
</organism>
<evidence type="ECO:0000313" key="4">
    <source>
        <dbReference type="EMBL" id="NMX03602.1"/>
    </source>
</evidence>
<comment type="caution">
    <text evidence="2">The sequence shown here is derived from an EMBL/GenBank/DDBJ whole genome shotgun (WGS) entry which is preliminary data.</text>
</comment>
<dbReference type="InterPro" id="IPR006059">
    <property type="entry name" value="SBP"/>
</dbReference>
<dbReference type="Pfam" id="PF01547">
    <property type="entry name" value="SBP_bac_1"/>
    <property type="match status" value="1"/>
</dbReference>
<dbReference type="EMBL" id="JABCUV010000005">
    <property type="protein sequence ID" value="NMW93143.1"/>
    <property type="molecule type" value="Genomic_DNA"/>
</dbReference>
<dbReference type="OrthoDB" id="9780991at2"/>
<dbReference type="InterPro" id="IPR050490">
    <property type="entry name" value="Bact_solute-bd_prot1"/>
</dbReference>
<gene>
    <name evidence="3" type="ORF">HHJ74_05460</name>
    <name evidence="4" type="ORF">HHJ77_06620</name>
    <name evidence="2" type="ORF">HHJ78_09910</name>
</gene>
<dbReference type="Gene3D" id="3.40.190.10">
    <property type="entry name" value="Periplasmic binding protein-like II"/>
    <property type="match status" value="1"/>
</dbReference>
<proteinExistence type="predicted"/>
<dbReference type="Proteomes" id="UP000578252">
    <property type="component" value="Unassembled WGS sequence"/>
</dbReference>
<dbReference type="EMBL" id="JABCUS010000012">
    <property type="protein sequence ID" value="NMX03602.1"/>
    <property type="molecule type" value="Genomic_DNA"/>
</dbReference>
<evidence type="ECO:0000313" key="2">
    <source>
        <dbReference type="EMBL" id="NMW65812.1"/>
    </source>
</evidence>
<dbReference type="PANTHER" id="PTHR43649:SF12">
    <property type="entry name" value="DIACETYLCHITOBIOSE BINDING PROTEIN DASA"/>
    <property type="match status" value="1"/>
</dbReference>
<evidence type="ECO:0000313" key="6">
    <source>
        <dbReference type="Proteomes" id="UP000578252"/>
    </source>
</evidence>
<dbReference type="AlphaFoldDB" id="A0A2J9KMV4"/>
<feature type="signal peptide" evidence="1">
    <location>
        <begin position="1"/>
        <end position="24"/>
    </location>
</feature>
<accession>A0A2J9KMV4</accession>
<dbReference type="PROSITE" id="PS51257">
    <property type="entry name" value="PROKAR_LIPOPROTEIN"/>
    <property type="match status" value="1"/>
</dbReference>
<evidence type="ECO:0000256" key="1">
    <source>
        <dbReference type="SAM" id="SignalP"/>
    </source>
</evidence>
<feature type="chain" id="PRO_5036042627" evidence="1">
    <location>
        <begin position="25"/>
        <end position="444"/>
    </location>
</feature>
<dbReference type="RefSeq" id="WP_004013743.1">
    <property type="nucleotide sequence ID" value="NZ_CAMPNB010000013.1"/>
</dbReference>
<dbReference type="PANTHER" id="PTHR43649">
    <property type="entry name" value="ARABINOSE-BINDING PROTEIN-RELATED"/>
    <property type="match status" value="1"/>
</dbReference>
<name>A0A2J9KMV4_9ACTO</name>
<evidence type="ECO:0000313" key="7">
    <source>
        <dbReference type="Proteomes" id="UP000582487"/>
    </source>
</evidence>
<dbReference type="SUPFAM" id="SSF53850">
    <property type="entry name" value="Periplasmic binding protein-like II"/>
    <property type="match status" value="1"/>
</dbReference>
<evidence type="ECO:0000313" key="3">
    <source>
        <dbReference type="EMBL" id="NMW93143.1"/>
    </source>
</evidence>
<dbReference type="Proteomes" id="UP000575397">
    <property type="component" value="Unassembled WGS sequence"/>
</dbReference>